<feature type="site" description="Deprotonates C-terminal active site Cys" evidence="3">
    <location>
        <position position="28"/>
    </location>
</feature>
<sequence>MGGATTEVTSYDQFNDLIKNSSNLVVVDFWASWCGPCMRIAPAYAKLSEEFPNVSFLKVDVDNAEEVSSKCDIKAMPTFQFYKNGEKIEEFKGANEKALREAVQKHQ</sequence>
<reference evidence="6 7" key="1">
    <citation type="submission" date="2024-03" db="EMBL/GenBank/DDBJ databases">
        <title>The Acrasis kona genome and developmental transcriptomes reveal deep origins of eukaryotic multicellular pathways.</title>
        <authorList>
            <person name="Sheikh S."/>
            <person name="Fu C.-J."/>
            <person name="Brown M.W."/>
            <person name="Baldauf S.L."/>
        </authorList>
    </citation>
    <scope>NUCLEOTIDE SEQUENCE [LARGE SCALE GENOMIC DNA]</scope>
    <source>
        <strain evidence="6 7">ATCC MYA-3509</strain>
    </source>
</reference>
<dbReference type="PANTHER" id="PTHR46115">
    <property type="entry name" value="THIOREDOXIN-LIKE PROTEIN 1"/>
    <property type="match status" value="1"/>
</dbReference>
<dbReference type="Gene3D" id="3.40.30.10">
    <property type="entry name" value="Glutaredoxin"/>
    <property type="match status" value="1"/>
</dbReference>
<feature type="active site" description="Nucleophile" evidence="3">
    <location>
        <position position="34"/>
    </location>
</feature>
<protein>
    <recommendedName>
        <fullName evidence="2">Thioredoxin</fullName>
    </recommendedName>
</protein>
<keyword evidence="1 4" id="KW-1015">Disulfide bond</keyword>
<comment type="caution">
    <text evidence="6">The sequence shown here is derived from an EMBL/GenBank/DDBJ whole genome shotgun (WGS) entry which is preliminary data.</text>
</comment>
<dbReference type="PIRSF" id="PIRSF000077">
    <property type="entry name" value="Thioredoxin"/>
    <property type="match status" value="1"/>
</dbReference>
<evidence type="ECO:0000313" key="6">
    <source>
        <dbReference type="EMBL" id="KAL0482349.1"/>
    </source>
</evidence>
<evidence type="ECO:0000256" key="3">
    <source>
        <dbReference type="PIRSR" id="PIRSR000077-1"/>
    </source>
</evidence>
<feature type="domain" description="Thioredoxin" evidence="5">
    <location>
        <begin position="1"/>
        <end position="107"/>
    </location>
</feature>
<evidence type="ECO:0000256" key="4">
    <source>
        <dbReference type="PIRSR" id="PIRSR000077-4"/>
    </source>
</evidence>
<accession>A0AAW2YZ12</accession>
<dbReference type="GO" id="GO:0015035">
    <property type="term" value="F:protein-disulfide reductase activity"/>
    <property type="evidence" value="ECO:0007669"/>
    <property type="project" value="InterPro"/>
</dbReference>
<organism evidence="6 7">
    <name type="scientific">Acrasis kona</name>
    <dbReference type="NCBI Taxonomy" id="1008807"/>
    <lineage>
        <taxon>Eukaryota</taxon>
        <taxon>Discoba</taxon>
        <taxon>Heterolobosea</taxon>
        <taxon>Tetramitia</taxon>
        <taxon>Eutetramitia</taxon>
        <taxon>Acrasidae</taxon>
        <taxon>Acrasis</taxon>
    </lineage>
</organism>
<dbReference type="CDD" id="cd02947">
    <property type="entry name" value="TRX_family"/>
    <property type="match status" value="1"/>
</dbReference>
<dbReference type="InterPro" id="IPR005746">
    <property type="entry name" value="Thioredoxin"/>
</dbReference>
<dbReference type="PROSITE" id="PS51352">
    <property type="entry name" value="THIOREDOXIN_2"/>
    <property type="match status" value="1"/>
</dbReference>
<keyword evidence="7" id="KW-1185">Reference proteome</keyword>
<evidence type="ECO:0000256" key="1">
    <source>
        <dbReference type="ARBA" id="ARBA00023157"/>
    </source>
</evidence>
<dbReference type="Pfam" id="PF00085">
    <property type="entry name" value="Thioredoxin"/>
    <property type="match status" value="1"/>
</dbReference>
<dbReference type="InterPro" id="IPR017937">
    <property type="entry name" value="Thioredoxin_CS"/>
</dbReference>
<gene>
    <name evidence="6" type="ORF">AKO1_012932</name>
</gene>
<feature type="site" description="Contributes to redox potential value" evidence="3">
    <location>
        <position position="35"/>
    </location>
</feature>
<dbReference type="InterPro" id="IPR013766">
    <property type="entry name" value="Thioredoxin_domain"/>
</dbReference>
<dbReference type="AlphaFoldDB" id="A0AAW2YZ12"/>
<dbReference type="PRINTS" id="PR00421">
    <property type="entry name" value="THIOREDOXIN"/>
</dbReference>
<keyword evidence="4" id="KW-0676">Redox-active center</keyword>
<name>A0AAW2YZ12_9EUKA</name>
<dbReference type="NCBIfam" id="TIGR01068">
    <property type="entry name" value="thioredoxin"/>
    <property type="match status" value="1"/>
</dbReference>
<evidence type="ECO:0000259" key="5">
    <source>
        <dbReference type="PROSITE" id="PS51352"/>
    </source>
</evidence>
<dbReference type="FunFam" id="3.40.30.10:FF:000245">
    <property type="entry name" value="Thioredoxin"/>
    <property type="match status" value="1"/>
</dbReference>
<dbReference type="InterPro" id="IPR036249">
    <property type="entry name" value="Thioredoxin-like_sf"/>
</dbReference>
<comment type="similarity">
    <text evidence="2">Belongs to the thioredoxin family.</text>
</comment>
<dbReference type="Proteomes" id="UP001431209">
    <property type="component" value="Unassembled WGS sequence"/>
</dbReference>
<evidence type="ECO:0000256" key="2">
    <source>
        <dbReference type="PIRNR" id="PIRNR000077"/>
    </source>
</evidence>
<feature type="disulfide bond" description="Redox-active" evidence="4">
    <location>
        <begin position="34"/>
        <end position="37"/>
    </location>
</feature>
<feature type="active site" description="Nucleophile" evidence="3">
    <location>
        <position position="37"/>
    </location>
</feature>
<dbReference type="SUPFAM" id="SSF52833">
    <property type="entry name" value="Thioredoxin-like"/>
    <property type="match status" value="1"/>
</dbReference>
<evidence type="ECO:0000313" key="7">
    <source>
        <dbReference type="Proteomes" id="UP001431209"/>
    </source>
</evidence>
<proteinExistence type="inferred from homology"/>
<feature type="site" description="Contributes to redox potential value" evidence="3">
    <location>
        <position position="36"/>
    </location>
</feature>
<dbReference type="PROSITE" id="PS00194">
    <property type="entry name" value="THIOREDOXIN_1"/>
    <property type="match status" value="1"/>
</dbReference>
<dbReference type="EMBL" id="JAOPGA020000840">
    <property type="protein sequence ID" value="KAL0482349.1"/>
    <property type="molecule type" value="Genomic_DNA"/>
</dbReference>